<dbReference type="CDD" id="cd16865">
    <property type="entry name" value="ARID_ARID1A-like"/>
    <property type="match status" value="1"/>
</dbReference>
<reference evidence="3" key="2">
    <citation type="submission" date="2020-11" db="EMBL/GenBank/DDBJ databases">
        <authorList>
            <person name="McCartney M.A."/>
            <person name="Auch B."/>
            <person name="Kono T."/>
            <person name="Mallez S."/>
            <person name="Becker A."/>
            <person name="Gohl D.M."/>
            <person name="Silverstein K.A.T."/>
            <person name="Koren S."/>
            <person name="Bechman K.B."/>
            <person name="Herman A."/>
            <person name="Abrahante J.E."/>
            <person name="Garbe J."/>
        </authorList>
    </citation>
    <scope>NUCLEOTIDE SEQUENCE</scope>
    <source>
        <strain evidence="3">Duluth1</strain>
        <tissue evidence="3">Whole animal</tissue>
    </source>
</reference>
<dbReference type="GO" id="GO:0071565">
    <property type="term" value="C:nBAF complex"/>
    <property type="evidence" value="ECO:0007669"/>
    <property type="project" value="TreeGrafter"/>
</dbReference>
<dbReference type="Gene3D" id="1.10.150.60">
    <property type="entry name" value="ARID DNA-binding domain"/>
    <property type="match status" value="1"/>
</dbReference>
<dbReference type="GO" id="GO:0005654">
    <property type="term" value="C:nucleoplasm"/>
    <property type="evidence" value="ECO:0007669"/>
    <property type="project" value="TreeGrafter"/>
</dbReference>
<dbReference type="EMBL" id="JAIWYP010000011">
    <property type="protein sequence ID" value="KAH3739120.1"/>
    <property type="molecule type" value="Genomic_DNA"/>
</dbReference>
<feature type="domain" description="ARID" evidence="2">
    <location>
        <begin position="4"/>
        <end position="95"/>
    </location>
</feature>
<dbReference type="GO" id="GO:0045893">
    <property type="term" value="P:positive regulation of DNA-templated transcription"/>
    <property type="evidence" value="ECO:0007669"/>
    <property type="project" value="TreeGrafter"/>
</dbReference>
<accession>A0A9D4HXM9</accession>
<dbReference type="GO" id="GO:0031491">
    <property type="term" value="F:nucleosome binding"/>
    <property type="evidence" value="ECO:0007669"/>
    <property type="project" value="TreeGrafter"/>
</dbReference>
<dbReference type="InterPro" id="IPR036431">
    <property type="entry name" value="ARID_dom_sf"/>
</dbReference>
<proteinExistence type="predicted"/>
<protein>
    <recommendedName>
        <fullName evidence="2">ARID domain-containing protein</fullName>
    </recommendedName>
</protein>
<dbReference type="Pfam" id="PF01388">
    <property type="entry name" value="ARID"/>
    <property type="match status" value="1"/>
</dbReference>
<dbReference type="Proteomes" id="UP000828390">
    <property type="component" value="Unassembled WGS sequence"/>
</dbReference>
<dbReference type="GO" id="GO:0006338">
    <property type="term" value="P:chromatin remodeling"/>
    <property type="evidence" value="ECO:0007669"/>
    <property type="project" value="InterPro"/>
</dbReference>
<dbReference type="InterPro" id="IPR021906">
    <property type="entry name" value="BAF250/Osa"/>
</dbReference>
<evidence type="ECO:0000313" key="3">
    <source>
        <dbReference type="EMBL" id="KAH3739120.1"/>
    </source>
</evidence>
<dbReference type="SUPFAM" id="SSF46774">
    <property type="entry name" value="ARID-like"/>
    <property type="match status" value="1"/>
</dbReference>
<keyword evidence="4" id="KW-1185">Reference proteome</keyword>
<dbReference type="GO" id="GO:0035060">
    <property type="term" value="C:brahma complex"/>
    <property type="evidence" value="ECO:0007669"/>
    <property type="project" value="InterPro"/>
</dbReference>
<dbReference type="SMART" id="SM01014">
    <property type="entry name" value="ARID"/>
    <property type="match status" value="1"/>
</dbReference>
<dbReference type="AlphaFoldDB" id="A0A9D4HXM9"/>
<evidence type="ECO:0000256" key="1">
    <source>
        <dbReference type="SAM" id="MobiDB-lite"/>
    </source>
</evidence>
<dbReference type="GO" id="GO:0006357">
    <property type="term" value="P:regulation of transcription by RNA polymerase II"/>
    <property type="evidence" value="ECO:0007669"/>
    <property type="project" value="TreeGrafter"/>
</dbReference>
<feature type="region of interest" description="Disordered" evidence="1">
    <location>
        <begin position="114"/>
        <end position="152"/>
    </location>
</feature>
<gene>
    <name evidence="3" type="ORF">DPMN_045767</name>
</gene>
<evidence type="ECO:0000259" key="2">
    <source>
        <dbReference type="PROSITE" id="PS51011"/>
    </source>
</evidence>
<dbReference type="PANTHER" id="PTHR12656">
    <property type="entry name" value="BRG-1 ASSOCIATED FACTOR 250 BAF250"/>
    <property type="match status" value="1"/>
</dbReference>
<dbReference type="InterPro" id="IPR001606">
    <property type="entry name" value="ARID_dom"/>
</dbReference>
<sequence>MGMEPERKMLLDRLVAFLEEKGTPITNMPVISKQPIDLYRLYLIVQEKGGMVEVTKAKKWKEICGLINVSGSASAAFTLKKNYIKFLFAYECRFDRGNMDPAPVLAQMENDLERKRAAKHRQRAPSPGSQGSQDGLPNQFMSNEPHMGHMGQGMMGGHMMNNMGPHGGPMMGPNGMGGPHHMAPGMQGPGHMMGSMGPQNYGGSYGNMMQGPGPGPNMMGQGPQGMMGPGGMQGGPMMGSMGGPPQGGMMGPNNMGQHGMMGNMGNMPPNSMMPPNMMSGGNMGGMMPPSGQMNAQPYDARSQHAARASFWGCYDASKQHGQHQHAHQHADA</sequence>
<dbReference type="PROSITE" id="PS51011">
    <property type="entry name" value="ARID"/>
    <property type="match status" value="1"/>
</dbReference>
<dbReference type="SMART" id="SM00501">
    <property type="entry name" value="BRIGHT"/>
    <property type="match status" value="1"/>
</dbReference>
<evidence type="ECO:0000313" key="4">
    <source>
        <dbReference type="Proteomes" id="UP000828390"/>
    </source>
</evidence>
<dbReference type="PANTHER" id="PTHR12656:SF5">
    <property type="entry name" value="TRITHORAX GROUP PROTEIN OSA"/>
    <property type="match status" value="1"/>
</dbReference>
<organism evidence="3 4">
    <name type="scientific">Dreissena polymorpha</name>
    <name type="common">Zebra mussel</name>
    <name type="synonym">Mytilus polymorpha</name>
    <dbReference type="NCBI Taxonomy" id="45954"/>
    <lineage>
        <taxon>Eukaryota</taxon>
        <taxon>Metazoa</taxon>
        <taxon>Spiralia</taxon>
        <taxon>Lophotrochozoa</taxon>
        <taxon>Mollusca</taxon>
        <taxon>Bivalvia</taxon>
        <taxon>Autobranchia</taxon>
        <taxon>Heteroconchia</taxon>
        <taxon>Euheterodonta</taxon>
        <taxon>Imparidentia</taxon>
        <taxon>Neoheterodontei</taxon>
        <taxon>Myida</taxon>
        <taxon>Dreissenoidea</taxon>
        <taxon>Dreissenidae</taxon>
        <taxon>Dreissena</taxon>
    </lineage>
</organism>
<name>A0A9D4HXM9_DREPO</name>
<dbReference type="GO" id="GO:0016514">
    <property type="term" value="C:SWI/SNF complex"/>
    <property type="evidence" value="ECO:0007669"/>
    <property type="project" value="InterPro"/>
</dbReference>
<reference evidence="3" key="1">
    <citation type="journal article" date="2019" name="bioRxiv">
        <title>The Genome of the Zebra Mussel, Dreissena polymorpha: A Resource for Invasive Species Research.</title>
        <authorList>
            <person name="McCartney M.A."/>
            <person name="Auch B."/>
            <person name="Kono T."/>
            <person name="Mallez S."/>
            <person name="Zhang Y."/>
            <person name="Obille A."/>
            <person name="Becker A."/>
            <person name="Abrahante J.E."/>
            <person name="Garbe J."/>
            <person name="Badalamenti J.P."/>
            <person name="Herman A."/>
            <person name="Mangelson H."/>
            <person name="Liachko I."/>
            <person name="Sullivan S."/>
            <person name="Sone E.D."/>
            <person name="Koren S."/>
            <person name="Silverstein K.A.T."/>
            <person name="Beckman K.B."/>
            <person name="Gohl D.M."/>
        </authorList>
    </citation>
    <scope>NUCLEOTIDE SEQUENCE</scope>
    <source>
        <strain evidence="3">Duluth1</strain>
        <tissue evidence="3">Whole animal</tissue>
    </source>
</reference>
<feature type="compositionally biased region" description="Polar residues" evidence="1">
    <location>
        <begin position="127"/>
        <end position="142"/>
    </location>
</feature>
<comment type="caution">
    <text evidence="3">The sequence shown here is derived from an EMBL/GenBank/DDBJ whole genome shotgun (WGS) entry which is preliminary data.</text>
</comment>
<dbReference type="GO" id="GO:0003677">
    <property type="term" value="F:DNA binding"/>
    <property type="evidence" value="ECO:0007669"/>
    <property type="project" value="InterPro"/>
</dbReference>